<evidence type="ECO:0000313" key="2">
    <source>
        <dbReference type="EMBL" id="RUP43037.1"/>
    </source>
</evidence>
<keyword evidence="1" id="KW-0812">Transmembrane</keyword>
<evidence type="ECO:0000256" key="1">
    <source>
        <dbReference type="SAM" id="Phobius"/>
    </source>
</evidence>
<feature type="transmembrane region" description="Helical" evidence="1">
    <location>
        <begin position="318"/>
        <end position="337"/>
    </location>
</feature>
<dbReference type="Pfam" id="PF16983">
    <property type="entry name" value="MFS_MOT1"/>
    <property type="match status" value="2"/>
</dbReference>
<protein>
    <recommendedName>
        <fullName evidence="4">Sulfate transporter family-domain-containing protein</fullName>
    </recommendedName>
</protein>
<feature type="transmembrane region" description="Helical" evidence="1">
    <location>
        <begin position="145"/>
        <end position="165"/>
    </location>
</feature>
<dbReference type="PANTHER" id="PTHR31970:SF9">
    <property type="entry name" value="MOLYBDATE TRANSPORTER 2"/>
    <property type="match status" value="1"/>
</dbReference>
<dbReference type="EMBL" id="RBNI01011896">
    <property type="protein sequence ID" value="RUP43037.1"/>
    <property type="molecule type" value="Genomic_DNA"/>
</dbReference>
<dbReference type="OrthoDB" id="5402974at2759"/>
<dbReference type="GO" id="GO:0015098">
    <property type="term" value="F:molybdate ion transmembrane transporter activity"/>
    <property type="evidence" value="ECO:0007669"/>
    <property type="project" value="InterPro"/>
</dbReference>
<feature type="transmembrane region" description="Helical" evidence="1">
    <location>
        <begin position="177"/>
        <end position="197"/>
    </location>
</feature>
<keyword evidence="1" id="KW-0472">Membrane</keyword>
<dbReference type="PANTHER" id="PTHR31970">
    <property type="match status" value="1"/>
</dbReference>
<keyword evidence="3" id="KW-1185">Reference proteome</keyword>
<sequence length="498" mass="54997">MASKQSSTANFLAPAVAVPEPTNGTTTNTTPLSSFSFGARSRILWQNFTLQEWQLRRSRHPLTYSDIVVLDESDQLDEFSVVWWNMEYFERVNVSGAHVCAAHERWVRKLCYLSAKLKFTLECARAAIAAVALASKMSLPEVMSAGMGVAAVVFLLGVTRTIHLVSYLTPPSIIKGIQLGTGITLILKAYDLISSVFWPITLTTWSDNLVWALFAFMFVFSWYYTTRVPTAFTLFLIGLVFSIANMLTTPGGTAGIPSIGFNYPTPIRVPTPEEFGMAFTSASLGQIPLTTLNSVIALHWLVEDLFPKMAHRSSTTKIAMSIGIMNMIGCWFGSIPYCHGSGGLAGQYRFGARTEVSIIFLGLLKLLVGVLFGSSLIGLLQFFPRSILAVMLFVSGAELAMASRSVNLDVDKDEIQRENYLVMLVTMGMLVAFKNDGIGFVAGCVAAVLLFWQRVGWREVMKRLKMWKRWGKNDKDGDGQLRREEMPAAAPEIVIEGV</sequence>
<reference evidence="2 3" key="1">
    <citation type="journal article" date="2018" name="New Phytol.">
        <title>Phylogenomics of Endogonaceae and evolution of mycorrhizas within Mucoromycota.</title>
        <authorList>
            <person name="Chang Y."/>
            <person name="Desiro A."/>
            <person name="Na H."/>
            <person name="Sandor L."/>
            <person name="Lipzen A."/>
            <person name="Clum A."/>
            <person name="Barry K."/>
            <person name="Grigoriev I.V."/>
            <person name="Martin F.M."/>
            <person name="Stajich J.E."/>
            <person name="Smith M.E."/>
            <person name="Bonito G."/>
            <person name="Spatafora J.W."/>
        </authorList>
    </citation>
    <scope>NUCLEOTIDE SEQUENCE [LARGE SCALE GENOMIC DNA]</scope>
    <source>
        <strain evidence="2 3">GMNB39</strain>
    </source>
</reference>
<keyword evidence="1" id="KW-1133">Transmembrane helix</keyword>
<organism evidence="2 3">
    <name type="scientific">Jimgerdemannia flammicorona</name>
    <dbReference type="NCBI Taxonomy" id="994334"/>
    <lineage>
        <taxon>Eukaryota</taxon>
        <taxon>Fungi</taxon>
        <taxon>Fungi incertae sedis</taxon>
        <taxon>Mucoromycota</taxon>
        <taxon>Mucoromycotina</taxon>
        <taxon>Endogonomycetes</taxon>
        <taxon>Endogonales</taxon>
        <taxon>Endogonaceae</taxon>
        <taxon>Jimgerdemannia</taxon>
    </lineage>
</organism>
<comment type="caution">
    <text evidence="2">The sequence shown here is derived from an EMBL/GenBank/DDBJ whole genome shotgun (WGS) entry which is preliminary data.</text>
</comment>
<evidence type="ECO:0008006" key="4">
    <source>
        <dbReference type="Google" id="ProtNLM"/>
    </source>
</evidence>
<accession>A0A433CWS5</accession>
<feature type="transmembrane region" description="Helical" evidence="1">
    <location>
        <begin position="357"/>
        <end position="380"/>
    </location>
</feature>
<dbReference type="AlphaFoldDB" id="A0A433CWS5"/>
<name>A0A433CWS5_9FUNG</name>
<feature type="transmembrane region" description="Helical" evidence="1">
    <location>
        <begin position="437"/>
        <end position="457"/>
    </location>
</feature>
<proteinExistence type="predicted"/>
<feature type="transmembrane region" description="Helical" evidence="1">
    <location>
        <begin position="231"/>
        <end position="248"/>
    </location>
</feature>
<dbReference type="Proteomes" id="UP000268093">
    <property type="component" value="Unassembled WGS sequence"/>
</dbReference>
<gene>
    <name evidence="2" type="ORF">BC936DRAFT_137730</name>
</gene>
<feature type="transmembrane region" description="Helical" evidence="1">
    <location>
        <begin position="209"/>
        <end position="225"/>
    </location>
</feature>
<dbReference type="InterPro" id="IPR031563">
    <property type="entry name" value="MOT1/MOT2"/>
</dbReference>
<evidence type="ECO:0000313" key="3">
    <source>
        <dbReference type="Proteomes" id="UP000268093"/>
    </source>
</evidence>